<dbReference type="InterPro" id="IPR037079">
    <property type="entry name" value="AF2212/PG0164-like_sf"/>
</dbReference>
<name>A0A1M5NUV3_9BACT</name>
<dbReference type="Pfam" id="PF13376">
    <property type="entry name" value="OmdA"/>
    <property type="match status" value="1"/>
</dbReference>
<dbReference type="InterPro" id="IPR015018">
    <property type="entry name" value="DUF1905"/>
</dbReference>
<dbReference type="SUPFAM" id="SSF141694">
    <property type="entry name" value="AF2212/PG0164-like"/>
    <property type="match status" value="1"/>
</dbReference>
<dbReference type="STRING" id="947013.SAMN04488109_2528"/>
<gene>
    <name evidence="1" type="ORF">SAMN04488109_2528</name>
</gene>
<dbReference type="AlphaFoldDB" id="A0A1M5NUV3"/>
<evidence type="ECO:0000313" key="2">
    <source>
        <dbReference type="Proteomes" id="UP000184212"/>
    </source>
</evidence>
<dbReference type="RefSeq" id="WP_084138055.1">
    <property type="nucleotide sequence ID" value="NZ_FQWQ01000001.1"/>
</dbReference>
<dbReference type="Proteomes" id="UP000184212">
    <property type="component" value="Unassembled WGS sequence"/>
</dbReference>
<dbReference type="Gene3D" id="2.40.30.100">
    <property type="entry name" value="AF2212/PG0164-like"/>
    <property type="match status" value="1"/>
</dbReference>
<dbReference type="Pfam" id="PF08922">
    <property type="entry name" value="DUF1905"/>
    <property type="match status" value="1"/>
</dbReference>
<organism evidence="1 2">
    <name type="scientific">Chryseolinea serpens</name>
    <dbReference type="NCBI Taxonomy" id="947013"/>
    <lineage>
        <taxon>Bacteria</taxon>
        <taxon>Pseudomonadati</taxon>
        <taxon>Bacteroidota</taxon>
        <taxon>Cytophagia</taxon>
        <taxon>Cytophagales</taxon>
        <taxon>Fulvivirgaceae</taxon>
        <taxon>Chryseolinea</taxon>
    </lineage>
</organism>
<reference evidence="1 2" key="1">
    <citation type="submission" date="2016-11" db="EMBL/GenBank/DDBJ databases">
        <authorList>
            <person name="Jaros S."/>
            <person name="Januszkiewicz K."/>
            <person name="Wedrychowicz H."/>
        </authorList>
    </citation>
    <scope>NUCLEOTIDE SEQUENCE [LARGE SCALE GENOMIC DNA]</scope>
    <source>
        <strain evidence="1 2">DSM 24574</strain>
    </source>
</reference>
<sequence length="291" mass="32328">MNKILSGKLKVKTTDEGLVLNAPPGFDQKPHDTTPKAKVSYGFVLLFTKDKATLDKHLPKALKALKEDGLFWVAYPKKSSVIKTDITRDNGWDALQAAGYEAVSLVAIDDTWSALRFRSRTKILVMNRQPKSSGKHSFRAAMEKPSDGIDGAFVTVPFDVEKEYGTRGQVKVKATFDGHPYRGILAPMGTGGHVIIVRKDIREAIGKKAGDKIDVTLEKDTEERVLEIPDDLQAVLKKNAAARKFFETLSYTNRKEYAVWIASAKKEETRLKRLDDTLTKLLAGKKNPAAK</sequence>
<accession>A0A1M5NUV3</accession>
<keyword evidence="2" id="KW-1185">Reference proteome</keyword>
<proteinExistence type="predicted"/>
<evidence type="ECO:0000313" key="1">
    <source>
        <dbReference type="EMBL" id="SHG93321.1"/>
    </source>
</evidence>
<protein>
    <submittedName>
        <fullName evidence="1">Bacteriocin-protection, YdeI or OmpD-Associated</fullName>
    </submittedName>
</protein>
<dbReference type="EMBL" id="FQWQ01000001">
    <property type="protein sequence ID" value="SHG93321.1"/>
    <property type="molecule type" value="Genomic_DNA"/>
</dbReference>